<feature type="transmembrane region" description="Helical" evidence="1">
    <location>
        <begin position="178"/>
        <end position="197"/>
    </location>
</feature>
<accession>A0A1H3GHG2</accession>
<feature type="transmembrane region" description="Helical" evidence="1">
    <location>
        <begin position="122"/>
        <end position="140"/>
    </location>
</feature>
<gene>
    <name evidence="2" type="ORF">SAMN04487946_105159</name>
</gene>
<evidence type="ECO:0000256" key="1">
    <source>
        <dbReference type="SAM" id="Phobius"/>
    </source>
</evidence>
<keyword evidence="1" id="KW-0472">Membrane</keyword>
<dbReference type="Proteomes" id="UP000199170">
    <property type="component" value="Unassembled WGS sequence"/>
</dbReference>
<reference evidence="3" key="1">
    <citation type="submission" date="2016-10" db="EMBL/GenBank/DDBJ databases">
        <authorList>
            <person name="Varghese N."/>
            <person name="Submissions S."/>
        </authorList>
    </citation>
    <scope>NUCLEOTIDE SEQUENCE [LARGE SCALE GENOMIC DNA]</scope>
    <source>
        <strain evidence="3">CGMCC 1.10118</strain>
    </source>
</reference>
<dbReference type="OrthoDB" id="313547at2157"/>
<feature type="transmembrane region" description="Helical" evidence="1">
    <location>
        <begin position="12"/>
        <end position="33"/>
    </location>
</feature>
<dbReference type="RefSeq" id="WP_089766979.1">
    <property type="nucleotide sequence ID" value="NZ_FNPB01000005.1"/>
</dbReference>
<feature type="transmembrane region" description="Helical" evidence="1">
    <location>
        <begin position="66"/>
        <end position="87"/>
    </location>
</feature>
<name>A0A1H3GHG2_9EURY</name>
<dbReference type="EMBL" id="FNPB01000005">
    <property type="protein sequence ID" value="SDY02445.1"/>
    <property type="molecule type" value="Genomic_DNA"/>
</dbReference>
<keyword evidence="3" id="KW-1185">Reference proteome</keyword>
<feature type="transmembrane region" description="Helical" evidence="1">
    <location>
        <begin position="152"/>
        <end position="172"/>
    </location>
</feature>
<dbReference type="STRING" id="660517.SAMN04487946_105159"/>
<evidence type="ECO:0008006" key="4">
    <source>
        <dbReference type="Google" id="ProtNLM"/>
    </source>
</evidence>
<feature type="transmembrane region" description="Helical" evidence="1">
    <location>
        <begin position="248"/>
        <end position="268"/>
    </location>
</feature>
<sequence length="273" mass="29391">MDPFGKAVRGRTRAIDVVLLAAVPVALVAVFALPRPIRQSFALSYAEPTLVDAYLSNFVHLSLEHFLTNVLVYLVLAPTAYLCYLLADEADRFRVAFVVFLAVLPFVLSALNVIILRPLVGYGFSGVNMAFLGLLPLALVDYAGVQFDSNFTIDHALTLFFAGSILIAVLIVPSRVPGIVAVGIATLGLAIYGYEVVRATSVSRLCDAHTETPPGYGELAVAGLLLFGLTPFVTFPPVSTDASTVLNYYTHFLGFCFGFVVPFVTYRITDAVG</sequence>
<keyword evidence="1" id="KW-1133">Transmembrane helix</keyword>
<organism evidence="2 3">
    <name type="scientific">Halobellus clavatus</name>
    <dbReference type="NCBI Taxonomy" id="660517"/>
    <lineage>
        <taxon>Archaea</taxon>
        <taxon>Methanobacteriati</taxon>
        <taxon>Methanobacteriota</taxon>
        <taxon>Stenosarchaea group</taxon>
        <taxon>Halobacteria</taxon>
        <taxon>Halobacteriales</taxon>
        <taxon>Haloferacaceae</taxon>
        <taxon>Halobellus</taxon>
    </lineage>
</organism>
<dbReference type="AlphaFoldDB" id="A0A1H3GHG2"/>
<proteinExistence type="predicted"/>
<keyword evidence="1" id="KW-0812">Transmembrane</keyword>
<feature type="transmembrane region" description="Helical" evidence="1">
    <location>
        <begin position="218"/>
        <end position="236"/>
    </location>
</feature>
<evidence type="ECO:0000313" key="2">
    <source>
        <dbReference type="EMBL" id="SDY02445.1"/>
    </source>
</evidence>
<feature type="transmembrane region" description="Helical" evidence="1">
    <location>
        <begin position="94"/>
        <end position="116"/>
    </location>
</feature>
<protein>
    <recommendedName>
        <fullName evidence="4">Rhomboid family protein</fullName>
    </recommendedName>
</protein>
<evidence type="ECO:0000313" key="3">
    <source>
        <dbReference type="Proteomes" id="UP000199170"/>
    </source>
</evidence>